<protein>
    <submittedName>
        <fullName evidence="1">Uncharacterized protein</fullName>
    </submittedName>
</protein>
<evidence type="ECO:0000313" key="2">
    <source>
        <dbReference type="Proteomes" id="UP001642360"/>
    </source>
</evidence>
<sequence length="179" mass="20067">MKEPYNREVEHNGSALYYNGASARRLMKEPGPCLTPCSVNRSLVDLIGPRTRESPAGEECMVPWRFMGRTFAARTARLGRARGASSDFLLCSSTALTSHSKLCPLPRAVFLQLPPPNGRKTLQSIAFPVFIKQKTTIHALCRQATLAYLIYRHFFLSARARDQIDYSTTIMPKVFSSLQ</sequence>
<evidence type="ECO:0000313" key="1">
    <source>
        <dbReference type="EMBL" id="CAK9182541.1"/>
    </source>
</evidence>
<keyword evidence="2" id="KW-1185">Reference proteome</keyword>
<accession>A0ABC8UND0</accession>
<dbReference type="AlphaFoldDB" id="A0ABC8UND0"/>
<gene>
    <name evidence="1" type="ORF">ILEXP_LOCUS52749</name>
</gene>
<reference evidence="1 2" key="1">
    <citation type="submission" date="2024-02" db="EMBL/GenBank/DDBJ databases">
        <authorList>
            <person name="Vignale AGUSTIN F."/>
            <person name="Sosa J E."/>
            <person name="Modenutti C."/>
        </authorList>
    </citation>
    <scope>NUCLEOTIDE SEQUENCE [LARGE SCALE GENOMIC DNA]</scope>
</reference>
<organism evidence="1 2">
    <name type="scientific">Ilex paraguariensis</name>
    <name type="common">yerba mate</name>
    <dbReference type="NCBI Taxonomy" id="185542"/>
    <lineage>
        <taxon>Eukaryota</taxon>
        <taxon>Viridiplantae</taxon>
        <taxon>Streptophyta</taxon>
        <taxon>Embryophyta</taxon>
        <taxon>Tracheophyta</taxon>
        <taxon>Spermatophyta</taxon>
        <taxon>Magnoliopsida</taxon>
        <taxon>eudicotyledons</taxon>
        <taxon>Gunneridae</taxon>
        <taxon>Pentapetalae</taxon>
        <taxon>asterids</taxon>
        <taxon>campanulids</taxon>
        <taxon>Aquifoliales</taxon>
        <taxon>Aquifoliaceae</taxon>
        <taxon>Ilex</taxon>
    </lineage>
</organism>
<comment type="caution">
    <text evidence="1">The sequence shown here is derived from an EMBL/GenBank/DDBJ whole genome shotgun (WGS) entry which is preliminary data.</text>
</comment>
<name>A0ABC8UND0_9AQUA</name>
<proteinExistence type="predicted"/>
<dbReference type="Proteomes" id="UP001642360">
    <property type="component" value="Unassembled WGS sequence"/>
</dbReference>
<dbReference type="EMBL" id="CAUOFW020008390">
    <property type="protein sequence ID" value="CAK9182541.1"/>
    <property type="molecule type" value="Genomic_DNA"/>
</dbReference>